<dbReference type="InterPro" id="IPR025297">
    <property type="entry name" value="DUF4159"/>
</dbReference>
<dbReference type="Pfam" id="PF13709">
    <property type="entry name" value="DUF4159"/>
    <property type="match status" value="1"/>
</dbReference>
<dbReference type="PANTHER" id="PTHR37464:SF1">
    <property type="entry name" value="BLL2463 PROTEIN"/>
    <property type="match status" value="1"/>
</dbReference>
<dbReference type="InterPro" id="IPR011933">
    <property type="entry name" value="Double_TM_dom"/>
</dbReference>
<dbReference type="PANTHER" id="PTHR37464">
    <property type="entry name" value="BLL2463 PROTEIN"/>
    <property type="match status" value="1"/>
</dbReference>
<sequence length="907" mass="97096">MGALSFSFPLILGALLTLPLIWLLLRATPPSPKRERFPAFVILRQLKTAKETPDRTPWWLLVLRLLLAALIIIALAGPILNAPPASEQNGPIVIVMDDTLIAAQHWEKRRDALREAASEAAQANRPLFLLTTAPQQIPSEIEPMTGETARKAANSLNATPFFANRAETISRLALLDTYLNEPADIRWLSDGISSDADQDLVKALNQRGNLSIYADTTAPKYILRPAERAGDGMAFRVDRLNGASEAEGILVAIASDGRELGRAPFEMAQDELSRDVTINLPLALSNELSVVRIEAVSSAGAVQLSDARNRRALIGMVDRTERSAASLLSGAHYIQQSLSPYAAFINGSLDSLLNSDASVIILDDVGKLRTSETNALQEWVEGGGVLIRFAGPVLAEAAQDSAPTLIPAPLRGGGRAFGGALTWETPQNLGGFANDSPFSGLIVPKDVLVRRQVLAEPGGETTEKTWARLADGTPLVTGTRTGSGVIALFHVTATPDWSDLPISGLFVDMLRRLTFLSTIGPDAVNEGANLKYPPLRLLDGQGRLNRPDETARALTTAELLLPPSANRIPGFYGAQEAPLAFNAISADTFFEPISVSGVEIKPYVSAPPKNLSAPIIFIALILLLLDGIASLRISGRLRIPALAGLAALICLSAATLQDPAYAQPLDPAIAGRTTDAALVTRLAYIETNDSEIDNLSEQGLAALSRELHRRTAIEPAAPASINPDTDDLSVYSFLYWPIAPGTPTPSDAALANIENFINFGGLLLIDTRDDERSVGAGSTPEGEALQRILRKLNIPSLTPVTNQHVLTRSFYLLNGLTGRMNNNPVWVEADTSGSNDGVTGVIIGGRDWAGAWAADNFGRPLRPMGNGGPRGRELAYRAGVNMVMVAFTGNYKSDQVHTPILLERLGK</sequence>
<organism evidence="4 5">
    <name type="scientific">Hyphococcus lacteus</name>
    <dbReference type="NCBI Taxonomy" id="3143536"/>
    <lineage>
        <taxon>Bacteria</taxon>
        <taxon>Pseudomonadati</taxon>
        <taxon>Pseudomonadota</taxon>
        <taxon>Alphaproteobacteria</taxon>
        <taxon>Parvularculales</taxon>
        <taxon>Parvularculaceae</taxon>
        <taxon>Hyphococcus</taxon>
    </lineage>
</organism>
<comment type="caution">
    <text evidence="4">The sequence shown here is derived from an EMBL/GenBank/DDBJ whole genome shotgun (WGS) entry which is preliminary data.</text>
</comment>
<gene>
    <name evidence="4" type="ORF">ABFZ84_06875</name>
</gene>
<dbReference type="Gene3D" id="3.40.50.880">
    <property type="match status" value="1"/>
</dbReference>
<dbReference type="InterPro" id="IPR024163">
    <property type="entry name" value="Aerotolerance_reg_N"/>
</dbReference>
<dbReference type="NCBIfam" id="TIGR02226">
    <property type="entry name" value="two_anch"/>
    <property type="match status" value="1"/>
</dbReference>
<evidence type="ECO:0000313" key="4">
    <source>
        <dbReference type="EMBL" id="MEX6633271.1"/>
    </source>
</evidence>
<name>A0ABV3Z775_9PROT</name>
<keyword evidence="5" id="KW-1185">Reference proteome</keyword>
<keyword evidence="1" id="KW-0812">Transmembrane</keyword>
<feature type="domain" description="Aerotolerance regulator N-terminal" evidence="2">
    <location>
        <begin position="4"/>
        <end position="78"/>
    </location>
</feature>
<keyword evidence="1" id="KW-1133">Transmembrane helix</keyword>
<dbReference type="EMBL" id="JBEHZE010000001">
    <property type="protein sequence ID" value="MEX6633271.1"/>
    <property type="molecule type" value="Genomic_DNA"/>
</dbReference>
<evidence type="ECO:0000259" key="2">
    <source>
        <dbReference type="Pfam" id="PF07584"/>
    </source>
</evidence>
<dbReference type="Proteomes" id="UP001560685">
    <property type="component" value="Unassembled WGS sequence"/>
</dbReference>
<evidence type="ECO:0000259" key="3">
    <source>
        <dbReference type="Pfam" id="PF13709"/>
    </source>
</evidence>
<dbReference type="Pfam" id="PF07584">
    <property type="entry name" value="BatA"/>
    <property type="match status" value="1"/>
</dbReference>
<reference evidence="4 5" key="1">
    <citation type="submission" date="2024-05" db="EMBL/GenBank/DDBJ databases">
        <title>Three bacterial strains, DH-69, EH-24, and ECK-19 isolated from coastal sediments.</title>
        <authorList>
            <person name="Ye Y.-Q."/>
            <person name="Du Z.-J."/>
        </authorList>
    </citation>
    <scope>NUCLEOTIDE SEQUENCE [LARGE SCALE GENOMIC DNA]</scope>
    <source>
        <strain evidence="4 5">ECK-19</strain>
    </source>
</reference>
<accession>A0ABV3Z775</accession>
<feature type="transmembrane region" description="Helical" evidence="1">
    <location>
        <begin position="6"/>
        <end position="25"/>
    </location>
</feature>
<protein>
    <submittedName>
        <fullName evidence="4">DUF4159 domain-containing protein</fullName>
    </submittedName>
</protein>
<dbReference type="CDD" id="cd03143">
    <property type="entry name" value="A4_beta-galactosidase_middle_domain"/>
    <property type="match status" value="1"/>
</dbReference>
<dbReference type="InterPro" id="IPR029062">
    <property type="entry name" value="Class_I_gatase-like"/>
</dbReference>
<proteinExistence type="predicted"/>
<dbReference type="Gene3D" id="3.40.50.12140">
    <property type="entry name" value="Domain of unknown function DUF4159"/>
    <property type="match status" value="1"/>
</dbReference>
<dbReference type="SUPFAM" id="SSF52317">
    <property type="entry name" value="Class I glutamine amidotransferase-like"/>
    <property type="match status" value="1"/>
</dbReference>
<dbReference type="RefSeq" id="WP_369313227.1">
    <property type="nucleotide sequence ID" value="NZ_JBEHZE010000001.1"/>
</dbReference>
<evidence type="ECO:0000256" key="1">
    <source>
        <dbReference type="SAM" id="Phobius"/>
    </source>
</evidence>
<keyword evidence="1" id="KW-0472">Membrane</keyword>
<feature type="transmembrane region" description="Helical" evidence="1">
    <location>
        <begin position="58"/>
        <end position="80"/>
    </location>
</feature>
<evidence type="ECO:0000313" key="5">
    <source>
        <dbReference type="Proteomes" id="UP001560685"/>
    </source>
</evidence>
<feature type="domain" description="DUF4159" evidence="3">
    <location>
        <begin position="681"/>
        <end position="887"/>
    </location>
</feature>